<sequence length="490" mass="54158">MSTTVAEEKGTPSSIQNSLSQRKETPITFERPKGWRGIYYHPVTQLMVLGFVCFLCPGMLNALTGLGGGGQVNATTSANSTCVLNSTYAVFGFFFGTVNNMIGAKRTLVLGTLGYVLYIGSFLATKIHPGVSGAGDFVVFSSAILGVTAAFLWTAQGSLMLSYATEAQKGIYIGIFLAIYNLGAVVGSAVFFGQNFHLTDNSVGNGVYIGFMILTIMGIGVSMLMGDPEKMIRTDGTKVFIARRSSWKSKICGTWVAIVTDPLILLLFPMFFASNWFYTWQFNDYNFALFNLRAQALNNLVSGLSQIFGSVLIGGLVLDQKRLRRRTRAFTGWFVLLAMTFIVHIWSYFYQRTYTRWAILPYSRKIDIYDSEYPAHIWLMIFYGLLDAMWQTTAMWLIGAMSNDINKLAIFSGFYHSIQTAGTAGAWRMDAIGMPYMTILLSAWGLLVGSLVLAFPMIYLRVKDHTAVGDETLIQLGEPASKVETEVEAI</sequence>
<dbReference type="Proteomes" id="UP000790709">
    <property type="component" value="Unassembled WGS sequence"/>
</dbReference>
<protein>
    <submittedName>
        <fullName evidence="1">Uncharacterized protein</fullName>
    </submittedName>
</protein>
<gene>
    <name evidence="1" type="ORF">BV22DRAFT_577295</name>
</gene>
<dbReference type="EMBL" id="MU266450">
    <property type="protein sequence ID" value="KAH7923507.1"/>
    <property type="molecule type" value="Genomic_DNA"/>
</dbReference>
<evidence type="ECO:0000313" key="2">
    <source>
        <dbReference type="Proteomes" id="UP000790709"/>
    </source>
</evidence>
<comment type="caution">
    <text evidence="1">The sequence shown here is derived from an EMBL/GenBank/DDBJ whole genome shotgun (WGS) entry which is preliminary data.</text>
</comment>
<reference evidence="1" key="1">
    <citation type="journal article" date="2021" name="New Phytol.">
        <title>Evolutionary innovations through gain and loss of genes in the ectomycorrhizal Boletales.</title>
        <authorList>
            <person name="Wu G."/>
            <person name="Miyauchi S."/>
            <person name="Morin E."/>
            <person name="Kuo A."/>
            <person name="Drula E."/>
            <person name="Varga T."/>
            <person name="Kohler A."/>
            <person name="Feng B."/>
            <person name="Cao Y."/>
            <person name="Lipzen A."/>
            <person name="Daum C."/>
            <person name="Hundley H."/>
            <person name="Pangilinan J."/>
            <person name="Johnson J."/>
            <person name="Barry K."/>
            <person name="LaButti K."/>
            <person name="Ng V."/>
            <person name="Ahrendt S."/>
            <person name="Min B."/>
            <person name="Choi I.G."/>
            <person name="Park H."/>
            <person name="Plett J.M."/>
            <person name="Magnuson J."/>
            <person name="Spatafora J.W."/>
            <person name="Nagy L.G."/>
            <person name="Henrissat B."/>
            <person name="Grigoriev I.V."/>
            <person name="Yang Z.L."/>
            <person name="Xu J."/>
            <person name="Martin F.M."/>
        </authorList>
    </citation>
    <scope>NUCLEOTIDE SEQUENCE</scope>
    <source>
        <strain evidence="1">KUC20120723A-06</strain>
    </source>
</reference>
<keyword evidence="2" id="KW-1185">Reference proteome</keyword>
<organism evidence="1 2">
    <name type="scientific">Leucogyrophana mollusca</name>
    <dbReference type="NCBI Taxonomy" id="85980"/>
    <lineage>
        <taxon>Eukaryota</taxon>
        <taxon>Fungi</taxon>
        <taxon>Dikarya</taxon>
        <taxon>Basidiomycota</taxon>
        <taxon>Agaricomycotina</taxon>
        <taxon>Agaricomycetes</taxon>
        <taxon>Agaricomycetidae</taxon>
        <taxon>Boletales</taxon>
        <taxon>Boletales incertae sedis</taxon>
        <taxon>Leucogyrophana</taxon>
    </lineage>
</organism>
<evidence type="ECO:0000313" key="1">
    <source>
        <dbReference type="EMBL" id="KAH7923507.1"/>
    </source>
</evidence>
<accession>A0ACB8BFE5</accession>
<proteinExistence type="predicted"/>
<name>A0ACB8BFE5_9AGAM</name>